<dbReference type="EMBL" id="JADFTS010000005">
    <property type="protein sequence ID" value="KAF9605522.1"/>
    <property type="molecule type" value="Genomic_DNA"/>
</dbReference>
<evidence type="ECO:0000313" key="10">
    <source>
        <dbReference type="EMBL" id="KAF9605522.1"/>
    </source>
</evidence>
<dbReference type="Gene3D" id="2.160.20.10">
    <property type="entry name" value="Single-stranded right-handed beta-helix, Pectin lyase-like"/>
    <property type="match status" value="1"/>
</dbReference>
<evidence type="ECO:0000313" key="11">
    <source>
        <dbReference type="Proteomes" id="UP000631114"/>
    </source>
</evidence>
<evidence type="ECO:0000256" key="8">
    <source>
        <dbReference type="RuleBase" id="RU361123"/>
    </source>
</evidence>
<feature type="chain" id="PRO_5033114123" description="Pectate lyase" evidence="8">
    <location>
        <begin position="26"/>
        <end position="500"/>
    </location>
</feature>
<evidence type="ECO:0000259" key="9">
    <source>
        <dbReference type="SMART" id="SM00656"/>
    </source>
</evidence>
<keyword evidence="5 8" id="KW-0732">Signal</keyword>
<keyword evidence="7 8" id="KW-0456">Lyase</keyword>
<feature type="signal peptide" evidence="8">
    <location>
        <begin position="1"/>
        <end position="25"/>
    </location>
</feature>
<comment type="pathway">
    <text evidence="2 8">Glycan metabolism; pectin degradation; 2-dehydro-3-deoxy-D-gluconate from pectin: step 2/5.</text>
</comment>
<evidence type="ECO:0000256" key="6">
    <source>
        <dbReference type="ARBA" id="ARBA00022837"/>
    </source>
</evidence>
<reference evidence="10 11" key="1">
    <citation type="submission" date="2020-10" db="EMBL/GenBank/DDBJ databases">
        <title>The Coptis chinensis genome and diversification of protoberbering-type alkaloids.</title>
        <authorList>
            <person name="Wang B."/>
            <person name="Shu S."/>
            <person name="Song C."/>
            <person name="Liu Y."/>
        </authorList>
    </citation>
    <scope>NUCLEOTIDE SEQUENCE [LARGE SCALE GENOMIC DNA]</scope>
    <source>
        <strain evidence="10">HL-2020</strain>
        <tissue evidence="10">Leaf</tissue>
    </source>
</reference>
<dbReference type="SMART" id="SM00656">
    <property type="entry name" value="Amb_all"/>
    <property type="match status" value="1"/>
</dbReference>
<comment type="cofactor">
    <cofactor evidence="8">
        <name>Ca(2+)</name>
        <dbReference type="ChEBI" id="CHEBI:29108"/>
    </cofactor>
    <text evidence="8">Binds 1 Ca(2+) ion. Required for its activity.</text>
</comment>
<comment type="similarity">
    <text evidence="8">Belongs to the polysaccharide lyase 1 family.</text>
</comment>
<evidence type="ECO:0000256" key="1">
    <source>
        <dbReference type="ARBA" id="ARBA00000695"/>
    </source>
</evidence>
<evidence type="ECO:0000256" key="4">
    <source>
        <dbReference type="ARBA" id="ARBA00022723"/>
    </source>
</evidence>
<accession>A0A835HW72</accession>
<dbReference type="GO" id="GO:0030570">
    <property type="term" value="F:pectate lyase activity"/>
    <property type="evidence" value="ECO:0007669"/>
    <property type="project" value="UniProtKB-EC"/>
</dbReference>
<feature type="domain" description="Pectate lyase" evidence="9">
    <location>
        <begin position="242"/>
        <end position="418"/>
    </location>
</feature>
<keyword evidence="6 8" id="KW-0106">Calcium</keyword>
<dbReference type="InterPro" id="IPR045032">
    <property type="entry name" value="PEL"/>
</dbReference>
<gene>
    <name evidence="10" type="ORF">IFM89_017541</name>
</gene>
<dbReference type="InterPro" id="IPR011050">
    <property type="entry name" value="Pectin_lyase_fold/virulence"/>
</dbReference>
<keyword evidence="11" id="KW-1185">Reference proteome</keyword>
<dbReference type="GO" id="GO:0046872">
    <property type="term" value="F:metal ion binding"/>
    <property type="evidence" value="ECO:0007669"/>
    <property type="project" value="UniProtKB-KW"/>
</dbReference>
<evidence type="ECO:0000256" key="2">
    <source>
        <dbReference type="ARBA" id="ARBA00005220"/>
    </source>
</evidence>
<keyword evidence="4 8" id="KW-0479">Metal-binding</keyword>
<evidence type="ECO:0000256" key="7">
    <source>
        <dbReference type="ARBA" id="ARBA00023239"/>
    </source>
</evidence>
<organism evidence="10 11">
    <name type="scientific">Coptis chinensis</name>
    <dbReference type="NCBI Taxonomy" id="261450"/>
    <lineage>
        <taxon>Eukaryota</taxon>
        <taxon>Viridiplantae</taxon>
        <taxon>Streptophyta</taxon>
        <taxon>Embryophyta</taxon>
        <taxon>Tracheophyta</taxon>
        <taxon>Spermatophyta</taxon>
        <taxon>Magnoliopsida</taxon>
        <taxon>Ranunculales</taxon>
        <taxon>Ranunculaceae</taxon>
        <taxon>Coptidoideae</taxon>
        <taxon>Coptis</taxon>
    </lineage>
</organism>
<proteinExistence type="inferred from homology"/>
<name>A0A835HW72_9MAGN</name>
<evidence type="ECO:0000256" key="5">
    <source>
        <dbReference type="ARBA" id="ARBA00022729"/>
    </source>
</evidence>
<dbReference type="InterPro" id="IPR002022">
    <property type="entry name" value="Pec_lyase"/>
</dbReference>
<protein>
    <recommendedName>
        <fullName evidence="3 8">Pectate lyase</fullName>
        <ecNumber evidence="3 8">4.2.2.2</ecNumber>
    </recommendedName>
</protein>
<evidence type="ECO:0000256" key="3">
    <source>
        <dbReference type="ARBA" id="ARBA00012272"/>
    </source>
</evidence>
<comment type="catalytic activity">
    <reaction evidence="1 8">
        <text>Eliminative cleavage of (1-&gt;4)-alpha-D-galacturonan to give oligosaccharides with 4-deoxy-alpha-D-galact-4-enuronosyl groups at their non-reducing ends.</text>
        <dbReference type="EC" id="4.2.2.2"/>
    </reaction>
</comment>
<dbReference type="AlphaFoldDB" id="A0A835HW72"/>
<dbReference type="Pfam" id="PF00544">
    <property type="entry name" value="Pectate_lyase_4"/>
    <property type="match status" value="1"/>
</dbReference>
<dbReference type="GO" id="GO:0045490">
    <property type="term" value="P:pectin catabolic process"/>
    <property type="evidence" value="ECO:0007669"/>
    <property type="project" value="UniProtKB-UniPathway"/>
</dbReference>
<dbReference type="OrthoDB" id="1637350at2759"/>
<dbReference type="EC" id="4.2.2.2" evidence="3 8"/>
<dbReference type="PANTHER" id="PTHR31683">
    <property type="entry name" value="PECTATE LYASE 18-RELATED"/>
    <property type="match status" value="1"/>
</dbReference>
<dbReference type="Proteomes" id="UP000631114">
    <property type="component" value="Unassembled WGS sequence"/>
</dbReference>
<dbReference type="InterPro" id="IPR018082">
    <property type="entry name" value="AmbAllergen"/>
</dbReference>
<dbReference type="PANTHER" id="PTHR31683:SF18">
    <property type="entry name" value="PECTATE LYASE 21-RELATED"/>
    <property type="match status" value="1"/>
</dbReference>
<sequence>MELLYRIPMVPFMVYILVLVCSSHANVNERCDDMVINVLRNNITRSLYSIERGVKMLMNEEEDVEDGMEKFEEIPYILNQFLLSKYEEVESRLKKLVRPLLMYSGSNLTSSVYIPESIIDFSKQALRNAKHAQSMLPQLIQCNKKITSNGTGRLSDSLRKYGLDRIADGTKCQYRSCAQGNKLPMCAVGFATGVTGGAAGSYYTVTRNDDTNTKNPAPGTLRHAVNYAGKNKGGAWIVFNESMVIKLKEKLWIKSDTTIDGRGANVTIIQKGLVLANVKNVILHNLEVFSTGNSDTVHVFNGSRLVWIDHLTSKDAYLGLVTVLQGSTDVTISNCYLSNHNFNMLLGASDKDTIDQNLRVTVYRNWFESSNQRMPHCRWGYCHVANNYYRDWHYYAIGGRVHAKILSDKNVFEPGARLEVTPWHPHFTADLTPTIESSEDLLLEGATFHEFLSYGTLTTPETEFPNYRLPLRPTITLASLVTKCSGVLFGQKLRDCKATP</sequence>
<dbReference type="SUPFAM" id="SSF51126">
    <property type="entry name" value="Pectin lyase-like"/>
    <property type="match status" value="1"/>
</dbReference>
<dbReference type="PRINTS" id="PR00807">
    <property type="entry name" value="AMBALLERGEN"/>
</dbReference>
<dbReference type="InterPro" id="IPR012334">
    <property type="entry name" value="Pectin_lyas_fold"/>
</dbReference>
<comment type="caution">
    <text evidence="10">The sequence shown here is derived from an EMBL/GenBank/DDBJ whole genome shotgun (WGS) entry which is preliminary data.</text>
</comment>
<dbReference type="UniPathway" id="UPA00545">
    <property type="reaction ID" value="UER00824"/>
</dbReference>